<accession>A0A9W8QQ19</accession>
<feature type="region of interest" description="Disordered" evidence="1">
    <location>
        <begin position="1"/>
        <end position="29"/>
    </location>
</feature>
<gene>
    <name evidence="2" type="ORF">NW755_014831</name>
</gene>
<dbReference type="EMBL" id="JAOQAV010000405">
    <property type="protein sequence ID" value="KAJ4175633.1"/>
    <property type="molecule type" value="Genomic_DNA"/>
</dbReference>
<sequence>MARGRPTDSPGGNGPERQEETRESASCVHAEATKPGEGWLIYNGEYRSLICAFHGYAVRSLEGHLRDRHPDIDHRARSDIIHRHKGLQLQGPALEQLVQHGASNPTRAVKGLAVHRGFACTWPGCRHLTPSWKCLRVHLNDEHNMKGAKAQADLWTNVHLQTFFTGPKRAICYFCVSVSAGGNDDAVSAAGGDPLTPVGRGGRATMADRQQTDSEAQMMIADITQGWSLQQEEQEKMQK</sequence>
<reference evidence="2" key="1">
    <citation type="submission" date="2022-09" db="EMBL/GenBank/DDBJ databases">
        <title>Fusarium specimens isolated from Avocado Roots.</title>
        <authorList>
            <person name="Stajich J."/>
            <person name="Roper C."/>
            <person name="Heimlech-Rivalta G."/>
        </authorList>
    </citation>
    <scope>NUCLEOTIDE SEQUENCE</scope>
    <source>
        <strain evidence="2">A02</strain>
    </source>
</reference>
<dbReference type="AlphaFoldDB" id="A0A9W8QQ19"/>
<evidence type="ECO:0000313" key="2">
    <source>
        <dbReference type="EMBL" id="KAJ4175633.1"/>
    </source>
</evidence>
<keyword evidence="3" id="KW-1185">Reference proteome</keyword>
<comment type="caution">
    <text evidence="2">The sequence shown here is derived from an EMBL/GenBank/DDBJ whole genome shotgun (WGS) entry which is preliminary data.</text>
</comment>
<name>A0A9W8QQ19_9HYPO</name>
<dbReference type="InterPro" id="IPR022698">
    <property type="entry name" value="OrsD"/>
</dbReference>
<feature type="non-terminal residue" evidence="2">
    <location>
        <position position="239"/>
    </location>
</feature>
<organism evidence="2 3">
    <name type="scientific">Fusarium falciforme</name>
    <dbReference type="NCBI Taxonomy" id="195108"/>
    <lineage>
        <taxon>Eukaryota</taxon>
        <taxon>Fungi</taxon>
        <taxon>Dikarya</taxon>
        <taxon>Ascomycota</taxon>
        <taxon>Pezizomycotina</taxon>
        <taxon>Sordariomycetes</taxon>
        <taxon>Hypocreomycetidae</taxon>
        <taxon>Hypocreales</taxon>
        <taxon>Nectriaceae</taxon>
        <taxon>Fusarium</taxon>
        <taxon>Fusarium solani species complex</taxon>
    </lineage>
</organism>
<evidence type="ECO:0000313" key="3">
    <source>
        <dbReference type="Proteomes" id="UP001152087"/>
    </source>
</evidence>
<dbReference type="Proteomes" id="UP001152087">
    <property type="component" value="Unassembled WGS sequence"/>
</dbReference>
<proteinExistence type="predicted"/>
<protein>
    <submittedName>
        <fullName evidence="2">Uncharacterized protein</fullName>
    </submittedName>
</protein>
<dbReference type="Pfam" id="PF12013">
    <property type="entry name" value="OrsD"/>
    <property type="match status" value="1"/>
</dbReference>
<evidence type="ECO:0000256" key="1">
    <source>
        <dbReference type="SAM" id="MobiDB-lite"/>
    </source>
</evidence>